<evidence type="ECO:0000313" key="2">
    <source>
        <dbReference type="EMBL" id="MCA9756548.1"/>
    </source>
</evidence>
<reference evidence="2" key="1">
    <citation type="submission" date="2020-04" db="EMBL/GenBank/DDBJ databases">
        <authorList>
            <person name="Zhang T."/>
        </authorList>
    </citation>
    <scope>NUCLEOTIDE SEQUENCE</scope>
    <source>
        <strain evidence="2">HKST-UBA02</strain>
    </source>
</reference>
<name>A0A956SFQ1_UNCEI</name>
<gene>
    <name evidence="2" type="ORF">KDA27_12155</name>
</gene>
<feature type="transmembrane region" description="Helical" evidence="1">
    <location>
        <begin position="102"/>
        <end position="122"/>
    </location>
</feature>
<accession>A0A956SFQ1</accession>
<dbReference type="EMBL" id="JAGQHS010000057">
    <property type="protein sequence ID" value="MCA9756548.1"/>
    <property type="molecule type" value="Genomic_DNA"/>
</dbReference>
<protein>
    <submittedName>
        <fullName evidence="2">SoxR reducing system RseC family protein</fullName>
    </submittedName>
</protein>
<keyword evidence="1" id="KW-1133">Transmembrane helix</keyword>
<sequence length="155" mass="16907">MSVNPAMIVRVDEDYVEVRVPKSDHGCGLCVSKAACRFLGPESAYVRYRVHRPAEMTDLRPGERVGLELPDIGQNLSSVIIFVLPMLLLFAGIALVGRHPSVGTVASVASGGVVVYLTALVLGNRWVKRSPRLQPRIHRRPVGLERGTTEPSGRL</sequence>
<evidence type="ECO:0000313" key="3">
    <source>
        <dbReference type="Proteomes" id="UP000739538"/>
    </source>
</evidence>
<dbReference type="AlphaFoldDB" id="A0A956SFQ1"/>
<reference evidence="2" key="2">
    <citation type="journal article" date="2021" name="Microbiome">
        <title>Successional dynamics and alternative stable states in a saline activated sludge microbial community over 9 years.</title>
        <authorList>
            <person name="Wang Y."/>
            <person name="Ye J."/>
            <person name="Ju F."/>
            <person name="Liu L."/>
            <person name="Boyd J.A."/>
            <person name="Deng Y."/>
            <person name="Parks D.H."/>
            <person name="Jiang X."/>
            <person name="Yin X."/>
            <person name="Woodcroft B.J."/>
            <person name="Tyson G.W."/>
            <person name="Hugenholtz P."/>
            <person name="Polz M.F."/>
            <person name="Zhang T."/>
        </authorList>
    </citation>
    <scope>NUCLEOTIDE SEQUENCE</scope>
    <source>
        <strain evidence="2">HKST-UBA02</strain>
    </source>
</reference>
<comment type="caution">
    <text evidence="2">The sequence shown here is derived from an EMBL/GenBank/DDBJ whole genome shotgun (WGS) entry which is preliminary data.</text>
</comment>
<keyword evidence="1" id="KW-0812">Transmembrane</keyword>
<organism evidence="2 3">
    <name type="scientific">Eiseniibacteriota bacterium</name>
    <dbReference type="NCBI Taxonomy" id="2212470"/>
    <lineage>
        <taxon>Bacteria</taxon>
        <taxon>Candidatus Eiseniibacteriota</taxon>
    </lineage>
</organism>
<keyword evidence="1" id="KW-0472">Membrane</keyword>
<feature type="transmembrane region" description="Helical" evidence="1">
    <location>
        <begin position="76"/>
        <end position="96"/>
    </location>
</feature>
<dbReference type="Pfam" id="PF04246">
    <property type="entry name" value="RseC_MucC"/>
    <property type="match status" value="1"/>
</dbReference>
<dbReference type="Proteomes" id="UP000739538">
    <property type="component" value="Unassembled WGS sequence"/>
</dbReference>
<evidence type="ECO:0000256" key="1">
    <source>
        <dbReference type="SAM" id="Phobius"/>
    </source>
</evidence>
<proteinExistence type="predicted"/>